<accession>A0A4D5RE12</accession>
<sequence>MTPLASAKRSTRPTTMELAWLCVADTASSSVPWNKQRRCIGPSPKACTWLRCWHLRRLSFRTTCNAAGQLTRHLQLRCLRTFTS</sequence>
<organism evidence="1">
    <name type="scientific">Ixodes scapularis</name>
    <name type="common">Black-legged tick</name>
    <name type="synonym">Deer tick</name>
    <dbReference type="NCBI Taxonomy" id="6945"/>
    <lineage>
        <taxon>Eukaryota</taxon>
        <taxon>Metazoa</taxon>
        <taxon>Ecdysozoa</taxon>
        <taxon>Arthropoda</taxon>
        <taxon>Chelicerata</taxon>
        <taxon>Arachnida</taxon>
        <taxon>Acari</taxon>
        <taxon>Parasitiformes</taxon>
        <taxon>Ixodida</taxon>
        <taxon>Ixodoidea</taxon>
        <taxon>Ixodidae</taxon>
        <taxon>Ixodinae</taxon>
        <taxon>Ixodes</taxon>
    </lineage>
</organism>
<dbReference type="EMBL" id="GHJT01000800">
    <property type="protein sequence ID" value="MOY34771.1"/>
    <property type="molecule type" value="Transcribed_RNA"/>
</dbReference>
<name>A0A4D5RE12_IXOSC</name>
<dbReference type="AlphaFoldDB" id="A0A4D5RE12"/>
<protein>
    <submittedName>
        <fullName evidence="1">Putative secreted protein</fullName>
    </submittedName>
</protein>
<proteinExistence type="predicted"/>
<reference evidence="1" key="1">
    <citation type="submission" date="2019-04" db="EMBL/GenBank/DDBJ databases">
        <title>An insight into the mialome of Ixodes scapularis.</title>
        <authorList>
            <person name="Ribeiro J.M."/>
            <person name="Mather T.N."/>
            <person name="Karim S."/>
        </authorList>
    </citation>
    <scope>NUCLEOTIDE SEQUENCE</scope>
</reference>
<evidence type="ECO:0000313" key="1">
    <source>
        <dbReference type="EMBL" id="MOY34771.1"/>
    </source>
</evidence>